<organism evidence="1 2">
    <name type="scientific">Candidatus Schekmanbacteria bacterium RBG_13_48_7</name>
    <dbReference type="NCBI Taxonomy" id="1817878"/>
    <lineage>
        <taxon>Bacteria</taxon>
        <taxon>Candidatus Schekmaniibacteriota</taxon>
    </lineage>
</organism>
<dbReference type="Gene3D" id="3.40.720.10">
    <property type="entry name" value="Alkaline Phosphatase, subunit A"/>
    <property type="match status" value="1"/>
</dbReference>
<evidence type="ECO:0008006" key="3">
    <source>
        <dbReference type="Google" id="ProtNLM"/>
    </source>
</evidence>
<name>A0A1F7RPV9_9BACT</name>
<protein>
    <recommendedName>
        <fullName evidence="3">Sulfatase N-terminal domain-containing protein</fullName>
    </recommendedName>
</protein>
<sequence>MSKVVIIDIDGACRDIFYKVASDKNTHFHRVIKISENHNKKPAYTASDNTIIFQDTTNVLPVYTLPNQATIFTGLFPQNHGVMNNHIFDRHGISGGTKEHIAKYYGNLRASNFYYGTSGSANQMMQKGIKTIYDHLYEKNRKSAVFYSQYCSQMHAGEVNKIAFDLPWRTEPSFRYGPSIDWWIPSPLDVLAFPAQGFDESGVFGKFINFDSEMMHDAVNYFEEMLDKNAPDLTTLYFAGNDHHCHKFGTWGKNNNKNQEYYLRNYCDSFFGCFLDLYEKYGYENETVYLFCSDHGHVDINYPKNYIKKSSVPVLLNKNSYKCYDPLKWGSIEKFDVIITYSCGTVQLHVRKNAKTNNWGTWNEPPFKKDLDQIIEIFLKKFPYIEQVDYIFRRKLQPYVWNSGYMNVYENKDAESRHVDIDTRINEICCKNSGDIIVILNHEQSSRFGSEDLKSVHGYGNIQDSYIPLVLCGKGMKNFIKNPSLNRKSRSVDITPTILDILGLTAKNLDGQSLLCKK</sequence>
<evidence type="ECO:0000313" key="1">
    <source>
        <dbReference type="EMBL" id="OGL43501.1"/>
    </source>
</evidence>
<dbReference type="InterPro" id="IPR017850">
    <property type="entry name" value="Alkaline_phosphatase_core_sf"/>
</dbReference>
<proteinExistence type="predicted"/>
<dbReference type="SUPFAM" id="SSF53649">
    <property type="entry name" value="Alkaline phosphatase-like"/>
    <property type="match status" value="1"/>
</dbReference>
<gene>
    <name evidence="1" type="ORF">A2161_10780</name>
</gene>
<comment type="caution">
    <text evidence="1">The sequence shown here is derived from an EMBL/GenBank/DDBJ whole genome shotgun (WGS) entry which is preliminary data.</text>
</comment>
<dbReference type="InterPro" id="IPR002591">
    <property type="entry name" value="Phosphodiest/P_Trfase"/>
</dbReference>
<reference evidence="1 2" key="1">
    <citation type="journal article" date="2016" name="Nat. Commun.">
        <title>Thousands of microbial genomes shed light on interconnected biogeochemical processes in an aquifer system.</title>
        <authorList>
            <person name="Anantharaman K."/>
            <person name="Brown C.T."/>
            <person name="Hug L.A."/>
            <person name="Sharon I."/>
            <person name="Castelle C.J."/>
            <person name="Probst A.J."/>
            <person name="Thomas B.C."/>
            <person name="Singh A."/>
            <person name="Wilkins M.J."/>
            <person name="Karaoz U."/>
            <person name="Brodie E.L."/>
            <person name="Williams K.H."/>
            <person name="Hubbard S.S."/>
            <person name="Banfield J.F."/>
        </authorList>
    </citation>
    <scope>NUCLEOTIDE SEQUENCE [LARGE SCALE GENOMIC DNA]</scope>
</reference>
<evidence type="ECO:0000313" key="2">
    <source>
        <dbReference type="Proteomes" id="UP000179266"/>
    </source>
</evidence>
<dbReference type="Proteomes" id="UP000179266">
    <property type="component" value="Unassembled WGS sequence"/>
</dbReference>
<dbReference type="PANTHER" id="PTHR10151">
    <property type="entry name" value="ECTONUCLEOTIDE PYROPHOSPHATASE/PHOSPHODIESTERASE"/>
    <property type="match status" value="1"/>
</dbReference>
<dbReference type="GO" id="GO:0016787">
    <property type="term" value="F:hydrolase activity"/>
    <property type="evidence" value="ECO:0007669"/>
    <property type="project" value="UniProtKB-ARBA"/>
</dbReference>
<dbReference type="Pfam" id="PF01663">
    <property type="entry name" value="Phosphodiest"/>
    <property type="match status" value="1"/>
</dbReference>
<dbReference type="AlphaFoldDB" id="A0A1F7RPV9"/>
<dbReference type="EMBL" id="MGDD01000269">
    <property type="protein sequence ID" value="OGL43501.1"/>
    <property type="molecule type" value="Genomic_DNA"/>
</dbReference>
<dbReference type="PANTHER" id="PTHR10151:SF120">
    <property type="entry name" value="BIS(5'-ADENOSYL)-TRIPHOSPHATASE"/>
    <property type="match status" value="1"/>
</dbReference>
<accession>A0A1F7RPV9</accession>